<evidence type="ECO:0000313" key="2">
    <source>
        <dbReference type="Proteomes" id="UP001597304"/>
    </source>
</evidence>
<proteinExistence type="predicted"/>
<keyword evidence="2" id="KW-1185">Reference proteome</keyword>
<comment type="caution">
    <text evidence="1">The sequence shown here is derived from an EMBL/GenBank/DDBJ whole genome shotgun (WGS) entry which is preliminary data.</text>
</comment>
<organism evidence="1 2">
    <name type="scientific">Ottowia flava</name>
    <dbReference type="NCBI Taxonomy" id="2675430"/>
    <lineage>
        <taxon>Bacteria</taxon>
        <taxon>Pseudomonadati</taxon>
        <taxon>Pseudomonadota</taxon>
        <taxon>Betaproteobacteria</taxon>
        <taxon>Burkholderiales</taxon>
        <taxon>Comamonadaceae</taxon>
        <taxon>Ottowia</taxon>
    </lineage>
</organism>
<dbReference type="RefSeq" id="WP_147914625.1">
    <property type="nucleotide sequence ID" value="NZ_JBHUEJ010000010.1"/>
</dbReference>
<protein>
    <submittedName>
        <fullName evidence="1">Uncharacterized protein</fullName>
    </submittedName>
</protein>
<evidence type="ECO:0000313" key="1">
    <source>
        <dbReference type="EMBL" id="MFD1709806.1"/>
    </source>
</evidence>
<accession>A0ABW4KRG8</accession>
<gene>
    <name evidence="1" type="ORF">ACFSF0_04260</name>
</gene>
<sequence>MDALNEIRQICESKPGDALARISAIVDSARGYGMSGGDASFMAVITYMLNDGRRQEPMEFLRCWAHGDFDLIRREWPDAPADCFLAEVVSHPQ</sequence>
<dbReference type="EMBL" id="JBHUEJ010000010">
    <property type="protein sequence ID" value="MFD1709806.1"/>
    <property type="molecule type" value="Genomic_DNA"/>
</dbReference>
<name>A0ABW4KRG8_9BURK</name>
<dbReference type="Proteomes" id="UP001597304">
    <property type="component" value="Unassembled WGS sequence"/>
</dbReference>
<reference evidence="2" key="1">
    <citation type="journal article" date="2019" name="Int. J. Syst. Evol. Microbiol.">
        <title>The Global Catalogue of Microorganisms (GCM) 10K type strain sequencing project: providing services to taxonomists for standard genome sequencing and annotation.</title>
        <authorList>
            <consortium name="The Broad Institute Genomics Platform"/>
            <consortium name="The Broad Institute Genome Sequencing Center for Infectious Disease"/>
            <person name="Wu L."/>
            <person name="Ma J."/>
        </authorList>
    </citation>
    <scope>NUCLEOTIDE SEQUENCE [LARGE SCALE GENOMIC DNA]</scope>
    <source>
        <strain evidence="2">LMG 29247</strain>
    </source>
</reference>